<protein>
    <submittedName>
        <fullName evidence="3">2-isopropylmalate synthase</fullName>
    </submittedName>
</protein>
<dbReference type="PANTHER" id="PTHR10277:SF9">
    <property type="entry name" value="2-ISOPROPYLMALATE SYNTHASE 1, CHLOROPLASTIC-RELATED"/>
    <property type="match status" value="1"/>
</dbReference>
<sequence>MNDRQIKIFDTTLRDGQQCPGAGMSFEHCLEYAHLADALGVDVLEAGFPSASKLDFSIVRQIASEIAVNEEAPVIAGLCQLRDEQIDITIESLQPALLHNKARLHVYLPVDPQLMKASLGERASDREQLLKDTRDFVERAVKAG</sequence>
<accession>A0A7X9IL57</accession>
<organism evidence="3 4">
    <name type="scientific">SAR324 cluster bacterium</name>
    <dbReference type="NCBI Taxonomy" id="2024889"/>
    <lineage>
        <taxon>Bacteria</taxon>
        <taxon>Deltaproteobacteria</taxon>
        <taxon>SAR324 cluster</taxon>
    </lineage>
</organism>
<gene>
    <name evidence="3" type="ORF">GYA55_11655</name>
</gene>
<dbReference type="Gene3D" id="3.20.20.70">
    <property type="entry name" value="Aldolase class I"/>
    <property type="match status" value="1"/>
</dbReference>
<feature type="domain" description="Pyruvate carboxyltransferase" evidence="2">
    <location>
        <begin position="5"/>
        <end position="143"/>
    </location>
</feature>
<dbReference type="InterPro" id="IPR000891">
    <property type="entry name" value="PYR_CT"/>
</dbReference>
<dbReference type="InterPro" id="IPR013785">
    <property type="entry name" value="Aldolase_TIM"/>
</dbReference>
<dbReference type="AlphaFoldDB" id="A0A7X9IL57"/>
<reference evidence="3 4" key="1">
    <citation type="journal article" date="2020" name="Biotechnol. Biofuels">
        <title>New insights from the biogas microbiome by comprehensive genome-resolved metagenomics of nearly 1600 species originating from multiple anaerobic digesters.</title>
        <authorList>
            <person name="Campanaro S."/>
            <person name="Treu L."/>
            <person name="Rodriguez-R L.M."/>
            <person name="Kovalovszki A."/>
            <person name="Ziels R.M."/>
            <person name="Maus I."/>
            <person name="Zhu X."/>
            <person name="Kougias P.G."/>
            <person name="Basile A."/>
            <person name="Luo G."/>
            <person name="Schluter A."/>
            <person name="Konstantinidis K.T."/>
            <person name="Angelidaki I."/>
        </authorList>
    </citation>
    <scope>NUCLEOTIDE SEQUENCE [LARGE SCALE GENOMIC DNA]</scope>
    <source>
        <strain evidence="3">AS27yjCOA_65</strain>
    </source>
</reference>
<dbReference type="GO" id="GO:0003852">
    <property type="term" value="F:2-isopropylmalate synthase activity"/>
    <property type="evidence" value="ECO:0007669"/>
    <property type="project" value="TreeGrafter"/>
</dbReference>
<evidence type="ECO:0000313" key="4">
    <source>
        <dbReference type="Proteomes" id="UP000524246"/>
    </source>
</evidence>
<dbReference type="SUPFAM" id="SSF51569">
    <property type="entry name" value="Aldolase"/>
    <property type="match status" value="1"/>
</dbReference>
<evidence type="ECO:0000256" key="1">
    <source>
        <dbReference type="ARBA" id="ARBA00023211"/>
    </source>
</evidence>
<proteinExistence type="predicted"/>
<dbReference type="Proteomes" id="UP000524246">
    <property type="component" value="Unassembled WGS sequence"/>
</dbReference>
<evidence type="ECO:0000259" key="2">
    <source>
        <dbReference type="Pfam" id="PF00682"/>
    </source>
</evidence>
<name>A0A7X9IL57_9DELT</name>
<dbReference type="EMBL" id="JAAZON010000529">
    <property type="protein sequence ID" value="NMC63809.1"/>
    <property type="molecule type" value="Genomic_DNA"/>
</dbReference>
<dbReference type="Pfam" id="PF00682">
    <property type="entry name" value="HMGL-like"/>
    <property type="match status" value="1"/>
</dbReference>
<keyword evidence="1" id="KW-0464">Manganese</keyword>
<dbReference type="InterPro" id="IPR050073">
    <property type="entry name" value="2-IPM_HCS-like"/>
</dbReference>
<evidence type="ECO:0000313" key="3">
    <source>
        <dbReference type="EMBL" id="NMC63809.1"/>
    </source>
</evidence>
<dbReference type="GO" id="GO:0009098">
    <property type="term" value="P:L-leucine biosynthetic process"/>
    <property type="evidence" value="ECO:0007669"/>
    <property type="project" value="TreeGrafter"/>
</dbReference>
<feature type="non-terminal residue" evidence="3">
    <location>
        <position position="144"/>
    </location>
</feature>
<dbReference type="PANTHER" id="PTHR10277">
    <property type="entry name" value="HOMOCITRATE SYNTHASE-RELATED"/>
    <property type="match status" value="1"/>
</dbReference>
<comment type="caution">
    <text evidence="3">The sequence shown here is derived from an EMBL/GenBank/DDBJ whole genome shotgun (WGS) entry which is preliminary data.</text>
</comment>